<feature type="transmembrane region" description="Helical" evidence="1">
    <location>
        <begin position="97"/>
        <end position="115"/>
    </location>
</feature>
<evidence type="ECO:0000256" key="1">
    <source>
        <dbReference type="SAM" id="Phobius"/>
    </source>
</evidence>
<feature type="transmembrane region" description="Helical" evidence="1">
    <location>
        <begin position="20"/>
        <end position="44"/>
    </location>
</feature>
<keyword evidence="1" id="KW-1133">Transmembrane helix</keyword>
<name>A0ABN7S1R9_OIKDI</name>
<dbReference type="EMBL" id="OU015568">
    <property type="protein sequence ID" value="CAG5088363.1"/>
    <property type="molecule type" value="Genomic_DNA"/>
</dbReference>
<organism evidence="2 3">
    <name type="scientific">Oikopleura dioica</name>
    <name type="common">Tunicate</name>
    <dbReference type="NCBI Taxonomy" id="34765"/>
    <lineage>
        <taxon>Eukaryota</taxon>
        <taxon>Metazoa</taxon>
        <taxon>Chordata</taxon>
        <taxon>Tunicata</taxon>
        <taxon>Appendicularia</taxon>
        <taxon>Copelata</taxon>
        <taxon>Oikopleuridae</taxon>
        <taxon>Oikopleura</taxon>
    </lineage>
</organism>
<reference evidence="2 3" key="1">
    <citation type="submission" date="2021-04" db="EMBL/GenBank/DDBJ databases">
        <authorList>
            <person name="Bliznina A."/>
        </authorList>
    </citation>
    <scope>NUCLEOTIDE SEQUENCE [LARGE SCALE GENOMIC DNA]</scope>
</reference>
<gene>
    <name evidence="2" type="ORF">OKIOD_LOCUS3375</name>
</gene>
<dbReference type="Proteomes" id="UP001158576">
    <property type="component" value="Chromosome PAR"/>
</dbReference>
<protein>
    <submittedName>
        <fullName evidence="2">Oidioi.mRNA.OKI2018_I69.PAR.g11817.t1.cds</fullName>
    </submittedName>
</protein>
<proteinExistence type="predicted"/>
<accession>A0ABN7S1R9</accession>
<sequence>MRGSLRNFVERNRFSNKFIGIKLIIVALLILILAYVRLAACLVLSGTFFQTINQLEGGARSTAIFINLLFSVFIGPLLSITCAVGNFLALANLLGNLWILLFQSILSLVAFLILVEDISIQWRTQHLSNMSLGSNGIATFNYEKFSESPKKKASKEEVTVEELFSAI</sequence>
<keyword evidence="1" id="KW-0812">Transmembrane</keyword>
<evidence type="ECO:0000313" key="2">
    <source>
        <dbReference type="EMBL" id="CAG5088363.1"/>
    </source>
</evidence>
<evidence type="ECO:0000313" key="3">
    <source>
        <dbReference type="Proteomes" id="UP001158576"/>
    </source>
</evidence>
<keyword evidence="1" id="KW-0472">Membrane</keyword>
<keyword evidence="3" id="KW-1185">Reference proteome</keyword>
<feature type="transmembrane region" description="Helical" evidence="1">
    <location>
        <begin position="65"/>
        <end position="91"/>
    </location>
</feature>